<keyword evidence="11" id="KW-1185">Reference proteome</keyword>
<evidence type="ECO:0000256" key="5">
    <source>
        <dbReference type="ARBA" id="ARBA00022723"/>
    </source>
</evidence>
<keyword evidence="4" id="KW-0548">Nucleotidyltransferase</keyword>
<dbReference type="Proteomes" id="UP000007875">
    <property type="component" value="Unassembled WGS sequence"/>
</dbReference>
<evidence type="ECO:0000256" key="4">
    <source>
        <dbReference type="ARBA" id="ARBA00022695"/>
    </source>
</evidence>
<dbReference type="GO" id="GO:0016779">
    <property type="term" value="F:nucleotidyltransferase activity"/>
    <property type="evidence" value="ECO:0007669"/>
    <property type="project" value="UniProtKB-KW"/>
</dbReference>
<sequence length="535" mass="60476">SKMSVKQLEELQLDNLVIRSLPLDSSKVPGSRQVRGACFSLSDPTPLDNPRLVAWSDSALKLLDLQHDAGSSQKLADYFSGNKLLHGSVPASHCYCGHQFGYFSGQLGDGAAVYLGEVVNNSGQRLELQLKGSGKTPYSRSADGRKVLRSTIREFLCSEAMFHLGIPTTRAGTVIVSDDQVVRDIFYDGKAKMENCAVVLRIAPTFLRFGSFEIFKPGPSDRMHEILPQMLDYCLENLFPEIPTSIPKSQQYLELYKEVCIKTAKLVAKWQCVGFCHGVLNTDNMSLLGLTIDYGPFGFMDYFDPNFQCNNSDNQGRYVYKAQPEICHWNLKKFAEAIKESVDLEDSLKVLETFFPVYKKEHFMGMSKKLGFSVSFNDDENLIESFLQTMQDTFSDFTNSFRNLNKLSWPGLENHAQTFDATLESLLEVTNKEKWKSWLEKYVCRLKKESDNAENLLVLDTQRKYLMDGANPKYILRNYIAQNAIELAENGDFSEVRNVLHRLENPFEKEPITQECGSSNYNALPPISALSLKVS</sequence>
<dbReference type="GO" id="GO:0046872">
    <property type="term" value="F:metal ion binding"/>
    <property type="evidence" value="ECO:0007669"/>
    <property type="project" value="UniProtKB-KW"/>
</dbReference>
<evidence type="ECO:0000256" key="6">
    <source>
        <dbReference type="ARBA" id="ARBA00022741"/>
    </source>
</evidence>
<dbReference type="GeneTree" id="ENSGT00390000005508"/>
<dbReference type="PANTHER" id="PTHR12153:SF15">
    <property type="entry name" value="PROTEIN ADENYLYLTRANSFERASE SELO, MITOCHONDRIAL"/>
    <property type="match status" value="1"/>
</dbReference>
<dbReference type="GO" id="GO:0005524">
    <property type="term" value="F:ATP binding"/>
    <property type="evidence" value="ECO:0007669"/>
    <property type="project" value="UniProtKB-KW"/>
</dbReference>
<evidence type="ECO:0000256" key="7">
    <source>
        <dbReference type="ARBA" id="ARBA00022840"/>
    </source>
</evidence>
<evidence type="ECO:0000256" key="9">
    <source>
        <dbReference type="ARBA" id="ARBA00031547"/>
    </source>
</evidence>
<protein>
    <recommendedName>
        <fullName evidence="9">Selenoprotein O</fullName>
    </recommendedName>
</protein>
<dbReference type="STRING" id="51511.ENSCSAVP00000000432"/>
<dbReference type="NCBIfam" id="NF000658">
    <property type="entry name" value="PRK00029.1"/>
    <property type="match status" value="1"/>
</dbReference>
<dbReference type="PANTHER" id="PTHR12153">
    <property type="entry name" value="SELENOPROTEIN O"/>
    <property type="match status" value="1"/>
</dbReference>
<dbReference type="Pfam" id="PF02696">
    <property type="entry name" value="SelO"/>
    <property type="match status" value="1"/>
</dbReference>
<reference evidence="10" key="2">
    <citation type="submission" date="2025-08" db="UniProtKB">
        <authorList>
            <consortium name="Ensembl"/>
        </authorList>
    </citation>
    <scope>IDENTIFICATION</scope>
</reference>
<name>H2Y534_CIOSA</name>
<proteinExistence type="inferred from homology"/>
<dbReference type="FunCoup" id="H2Y534">
    <property type="interactions" value="21"/>
</dbReference>
<dbReference type="InParanoid" id="H2Y534"/>
<dbReference type="eggNOG" id="KOG2542">
    <property type="taxonomic scope" value="Eukaryota"/>
</dbReference>
<comment type="similarity">
    <text evidence="2">Belongs to the SELO family.</text>
</comment>
<reference evidence="11" key="1">
    <citation type="submission" date="2003-08" db="EMBL/GenBank/DDBJ databases">
        <authorList>
            <person name="Birren B."/>
            <person name="Nusbaum C."/>
            <person name="Abebe A."/>
            <person name="Abouelleil A."/>
            <person name="Adekoya E."/>
            <person name="Ait-zahra M."/>
            <person name="Allen N."/>
            <person name="Allen T."/>
            <person name="An P."/>
            <person name="Anderson M."/>
            <person name="Anderson S."/>
            <person name="Arachchi H."/>
            <person name="Armbruster J."/>
            <person name="Bachantsang P."/>
            <person name="Baldwin J."/>
            <person name="Barry A."/>
            <person name="Bayul T."/>
            <person name="Blitshsteyn B."/>
            <person name="Bloom T."/>
            <person name="Blye J."/>
            <person name="Boguslavskiy L."/>
            <person name="Borowsky M."/>
            <person name="Boukhgalter B."/>
            <person name="Brunache A."/>
            <person name="Butler J."/>
            <person name="Calixte N."/>
            <person name="Calvo S."/>
            <person name="Camarata J."/>
            <person name="Campo K."/>
            <person name="Chang J."/>
            <person name="Cheshatsang Y."/>
            <person name="Citroen M."/>
            <person name="Collymore A."/>
            <person name="Considine T."/>
            <person name="Cook A."/>
            <person name="Cooke P."/>
            <person name="Corum B."/>
            <person name="Cuomo C."/>
            <person name="David R."/>
            <person name="Dawoe T."/>
            <person name="Degray S."/>
            <person name="Dodge S."/>
            <person name="Dooley K."/>
            <person name="Dorje P."/>
            <person name="Dorjee K."/>
            <person name="Dorris L."/>
            <person name="Duffey N."/>
            <person name="Dupes A."/>
            <person name="Elkins T."/>
            <person name="Engels R."/>
            <person name="Erickson J."/>
            <person name="Farina A."/>
            <person name="Faro S."/>
            <person name="Ferreira P."/>
            <person name="Fischer H."/>
            <person name="Fitzgerald M."/>
            <person name="Foley K."/>
            <person name="Gage D."/>
            <person name="Galagan J."/>
            <person name="Gearin G."/>
            <person name="Gnerre S."/>
            <person name="Gnirke A."/>
            <person name="Goyette A."/>
            <person name="Graham J."/>
            <person name="Grandbois E."/>
            <person name="Gyaltsen K."/>
            <person name="Hafez N."/>
            <person name="Hagopian D."/>
            <person name="Hagos B."/>
            <person name="Hall J."/>
            <person name="Hatcher B."/>
            <person name="Heller A."/>
            <person name="Higgins H."/>
            <person name="Honan T."/>
            <person name="Horn A."/>
            <person name="Houde N."/>
            <person name="Hughes L."/>
            <person name="Hulme W."/>
            <person name="Husby E."/>
            <person name="Iliev I."/>
            <person name="Jaffe D."/>
            <person name="Jones C."/>
            <person name="Kamal M."/>
            <person name="Kamat A."/>
            <person name="Kamvysselis M."/>
            <person name="Karlsson E."/>
            <person name="Kells C."/>
            <person name="Kieu A."/>
            <person name="Kisner P."/>
            <person name="Kodira C."/>
            <person name="Kulbokas E."/>
            <person name="Labutti K."/>
            <person name="Lama D."/>
            <person name="Landers T."/>
            <person name="Leger J."/>
            <person name="Levine S."/>
            <person name="Lewis D."/>
            <person name="Lewis T."/>
            <person name="Lindblad-toh K."/>
            <person name="Liu X."/>
            <person name="Lokyitsang T."/>
            <person name="Lokyitsang Y."/>
            <person name="Lucien O."/>
            <person name="Lui A."/>
            <person name="Ma L.J."/>
            <person name="Mabbitt R."/>
            <person name="Macdonald J."/>
            <person name="Maclean C."/>
            <person name="Major J."/>
            <person name="Manning J."/>
            <person name="Marabella R."/>
            <person name="Maru K."/>
            <person name="Matthews C."/>
            <person name="Mauceli E."/>
            <person name="Mccarthy M."/>
            <person name="Mcdonough S."/>
            <person name="Mcghee T."/>
            <person name="Meldrim J."/>
            <person name="Meneus L."/>
            <person name="Mesirov J."/>
            <person name="Mihalev A."/>
            <person name="Mihova T."/>
            <person name="Mikkelsen T."/>
            <person name="Mlenga V."/>
            <person name="Moru K."/>
            <person name="Mozes J."/>
            <person name="Mulrain L."/>
            <person name="Munson G."/>
            <person name="Naylor J."/>
            <person name="Newes C."/>
            <person name="Nguyen C."/>
            <person name="Nguyen N."/>
            <person name="Nguyen T."/>
            <person name="Nicol R."/>
            <person name="Nielsen C."/>
            <person name="Nizzari M."/>
            <person name="Norbu C."/>
            <person name="Norbu N."/>
            <person name="O'donnell P."/>
            <person name="Okoawo O."/>
            <person name="O'leary S."/>
            <person name="Omotosho B."/>
            <person name="O'neill K."/>
            <person name="Osman S."/>
            <person name="Parker S."/>
            <person name="Perrin D."/>
            <person name="Phunkhang P."/>
            <person name="Piqani B."/>
            <person name="Purcell S."/>
            <person name="Rachupka T."/>
            <person name="Ramasamy U."/>
            <person name="Rameau R."/>
            <person name="Ray V."/>
            <person name="Raymond C."/>
            <person name="Retta R."/>
            <person name="Richardson S."/>
            <person name="Rise C."/>
            <person name="Rodriguez J."/>
            <person name="Rogers J."/>
            <person name="Rogov P."/>
            <person name="Rutman M."/>
            <person name="Schupbach R."/>
            <person name="Seaman C."/>
            <person name="Settipalli S."/>
            <person name="Sharpe T."/>
            <person name="Sheridan J."/>
            <person name="Sherpa N."/>
            <person name="Shi J."/>
            <person name="Smirnov S."/>
            <person name="Smith C."/>
            <person name="Sougnez C."/>
            <person name="Spencer B."/>
            <person name="Stalker J."/>
            <person name="Stange-thomann N."/>
            <person name="Stavropoulos S."/>
            <person name="Stetson K."/>
            <person name="Stone C."/>
            <person name="Stone S."/>
            <person name="Stubbs M."/>
            <person name="Talamas J."/>
            <person name="Tchuinga P."/>
            <person name="Tenzing P."/>
            <person name="Tesfaye S."/>
            <person name="Theodore J."/>
            <person name="Thoulutsang Y."/>
            <person name="Topham K."/>
            <person name="Towey S."/>
            <person name="Tsamla T."/>
            <person name="Tsomo N."/>
            <person name="Vallee D."/>
            <person name="Vassiliev H."/>
            <person name="Venkataraman V."/>
            <person name="Vinson J."/>
            <person name="Vo A."/>
            <person name="Wade C."/>
            <person name="Wang S."/>
            <person name="Wangchuk T."/>
            <person name="Wangdi T."/>
            <person name="Whittaker C."/>
            <person name="Wilkinson J."/>
            <person name="Wu Y."/>
            <person name="Wyman D."/>
            <person name="Yadav S."/>
            <person name="Yang S."/>
            <person name="Yang X."/>
            <person name="Yeager S."/>
            <person name="Yee E."/>
            <person name="Young G."/>
            <person name="Zainoun J."/>
            <person name="Zembeck L."/>
            <person name="Zimmer A."/>
            <person name="Zody M."/>
            <person name="Lander E."/>
        </authorList>
    </citation>
    <scope>NUCLEOTIDE SEQUENCE [LARGE SCALE GENOMIC DNA]</scope>
</reference>
<evidence type="ECO:0000313" key="10">
    <source>
        <dbReference type="Ensembl" id="ENSCSAVP00000000432.1"/>
    </source>
</evidence>
<keyword evidence="5" id="KW-0479">Metal-binding</keyword>
<evidence type="ECO:0000256" key="8">
    <source>
        <dbReference type="ARBA" id="ARBA00022842"/>
    </source>
</evidence>
<reference evidence="10" key="3">
    <citation type="submission" date="2025-09" db="UniProtKB">
        <authorList>
            <consortium name="Ensembl"/>
        </authorList>
    </citation>
    <scope>IDENTIFICATION</scope>
</reference>
<accession>H2Y534</accession>
<evidence type="ECO:0000256" key="2">
    <source>
        <dbReference type="ARBA" id="ARBA00009747"/>
    </source>
</evidence>
<keyword evidence="6" id="KW-0547">Nucleotide-binding</keyword>
<evidence type="ECO:0000256" key="1">
    <source>
        <dbReference type="ARBA" id="ARBA00001946"/>
    </source>
</evidence>
<organism evidence="10 11">
    <name type="scientific">Ciona savignyi</name>
    <name type="common">Pacific transparent sea squirt</name>
    <dbReference type="NCBI Taxonomy" id="51511"/>
    <lineage>
        <taxon>Eukaryota</taxon>
        <taxon>Metazoa</taxon>
        <taxon>Chordata</taxon>
        <taxon>Tunicata</taxon>
        <taxon>Ascidiacea</taxon>
        <taxon>Phlebobranchia</taxon>
        <taxon>Cionidae</taxon>
        <taxon>Ciona</taxon>
    </lineage>
</organism>
<dbReference type="InterPro" id="IPR003846">
    <property type="entry name" value="SelO"/>
</dbReference>
<dbReference type="HOGENOM" id="CLU_010245_4_0_1"/>
<dbReference type="HAMAP" id="MF_00692">
    <property type="entry name" value="SelO"/>
    <property type="match status" value="1"/>
</dbReference>
<evidence type="ECO:0000256" key="3">
    <source>
        <dbReference type="ARBA" id="ARBA00022679"/>
    </source>
</evidence>
<dbReference type="Ensembl" id="ENSCSAVT00000000437.1">
    <property type="protein sequence ID" value="ENSCSAVP00000000432.1"/>
    <property type="gene ID" value="ENSCSAVG00000000249.1"/>
</dbReference>
<comment type="cofactor">
    <cofactor evidence="1">
        <name>Mg(2+)</name>
        <dbReference type="ChEBI" id="CHEBI:18420"/>
    </cofactor>
</comment>
<keyword evidence="8" id="KW-0460">Magnesium</keyword>
<dbReference type="OMA" id="ICRWNCE"/>
<keyword evidence="3" id="KW-0808">Transferase</keyword>
<evidence type="ECO:0000313" key="11">
    <source>
        <dbReference type="Proteomes" id="UP000007875"/>
    </source>
</evidence>
<dbReference type="AlphaFoldDB" id="H2Y534"/>
<keyword evidence="7" id="KW-0067">ATP-binding</keyword>